<proteinExistence type="predicted"/>
<dbReference type="AlphaFoldDB" id="A0A0W1JCE6"/>
<accession>A0A0W1JCE6</accession>
<reference evidence="1 2" key="1">
    <citation type="submission" date="2015-12" db="EMBL/GenBank/DDBJ databases">
        <title>Draft Genome Sequence of Desulfitobacterium hafniense Strain DH, a Sulfate-reducing Bacterium Isolated from Paddy Soils.</title>
        <authorList>
            <person name="Bao P."/>
            <person name="Zhang X."/>
            <person name="Li G."/>
        </authorList>
    </citation>
    <scope>NUCLEOTIDE SEQUENCE [LARGE SCALE GENOMIC DNA]</scope>
    <source>
        <strain evidence="1 2">DH</strain>
    </source>
</reference>
<gene>
    <name evidence="1" type="ORF">AT727_13775</name>
</gene>
<comment type="caution">
    <text evidence="1">The sequence shown here is derived from an EMBL/GenBank/DDBJ whole genome shotgun (WGS) entry which is preliminary data.</text>
</comment>
<organism evidence="1 2">
    <name type="scientific">Desulfitobacterium hafniense</name>
    <name type="common">Desulfitobacterium frappieri</name>
    <dbReference type="NCBI Taxonomy" id="49338"/>
    <lineage>
        <taxon>Bacteria</taxon>
        <taxon>Bacillati</taxon>
        <taxon>Bacillota</taxon>
        <taxon>Clostridia</taxon>
        <taxon>Eubacteriales</taxon>
        <taxon>Desulfitobacteriaceae</taxon>
        <taxon>Desulfitobacterium</taxon>
    </lineage>
</organism>
<evidence type="ECO:0000313" key="2">
    <source>
        <dbReference type="Proteomes" id="UP000054623"/>
    </source>
</evidence>
<dbReference type="Proteomes" id="UP000054623">
    <property type="component" value="Unassembled WGS sequence"/>
</dbReference>
<sequence length="107" mass="12078">MTICGSCAKEVKTAGPVQAPEPCRCLKCFLRAKPWSFKMKAVIMTKKVLDLIKKTRKSDLSPNATTLSCLGTCFVSCKAPWAGRKKQTMVEVYRKRIHKQLERRLSS</sequence>
<protein>
    <submittedName>
        <fullName evidence="1">Uncharacterized protein</fullName>
    </submittedName>
</protein>
<name>A0A0W1JCE6_DESHA</name>
<dbReference type="EMBL" id="LOCK01000094">
    <property type="protein sequence ID" value="KTE89090.1"/>
    <property type="molecule type" value="Genomic_DNA"/>
</dbReference>
<evidence type="ECO:0000313" key="1">
    <source>
        <dbReference type="EMBL" id="KTE89090.1"/>
    </source>
</evidence>